<dbReference type="AlphaFoldDB" id="V9H149"/>
<dbReference type="RefSeq" id="NP_045804.1">
    <property type="nucleotide sequence ID" value="NC_001865.1"/>
</dbReference>
<organism evidence="1">
    <name type="scientific">Chlorella vulgaris</name>
    <name type="common">Green alga</name>
    <dbReference type="NCBI Taxonomy" id="3077"/>
    <lineage>
        <taxon>Eukaryota</taxon>
        <taxon>Viridiplantae</taxon>
        <taxon>Chlorophyta</taxon>
        <taxon>core chlorophytes</taxon>
        <taxon>Trebouxiophyceae</taxon>
        <taxon>Chlorellales</taxon>
        <taxon>Chlorellaceae</taxon>
        <taxon>Chlorella clade</taxon>
        <taxon>Chlorella</taxon>
    </lineage>
</organism>
<evidence type="ECO:0000313" key="1">
    <source>
        <dbReference type="EMBL" id="BAA57879.1"/>
    </source>
</evidence>
<reference evidence="1" key="1">
    <citation type="journal article" date="1997" name="Proc. Natl. Acad. Sci. U.S.A.">
        <title>Complete nucleotide sequence of the chloroplast genome from the green alga Chlorella vulgaris: the existence of genes possibly involved in chloroplast division.</title>
        <authorList>
            <person name="Wakasugi T."/>
            <person name="Nagai T."/>
            <person name="Kapoor M."/>
            <person name="Sugita M."/>
            <person name="Ito M."/>
            <person name="Ito S."/>
            <person name="Tsudzuki J."/>
            <person name="Nakashima K."/>
            <person name="Tsudzuki T."/>
            <person name="Suzuki Y."/>
            <person name="Hamada A."/>
            <person name="Ohta T."/>
            <person name="Inamura A."/>
            <person name="Yoshinaga K."/>
            <person name="Sugiura M."/>
        </authorList>
    </citation>
    <scope>NUCLEOTIDE SEQUENCE</scope>
</reference>
<protein>
    <submittedName>
        <fullName evidence="1">Uncharacterized protein</fullName>
    </submittedName>
</protein>
<keyword evidence="1" id="KW-0150">Chloroplast</keyword>
<keyword evidence="1" id="KW-0934">Plastid</keyword>
<name>V9H149_CHLVU</name>
<dbReference type="GeneID" id="1457416"/>
<proteinExistence type="predicted"/>
<sequence length="88" mass="10384">MVASQCFLKYILEYKKSTNALILIYEGPNSLYQGYCNFTRNCGLIEEGKVKFGRELNKFFQTFLCDVKNFKKVNNGIRYLKVFIYKNL</sequence>
<geneLocation type="chloroplast" evidence="1"/>
<dbReference type="EMBL" id="AB001684">
    <property type="protein sequence ID" value="BAA57879.1"/>
    <property type="molecule type" value="Genomic_DNA"/>
</dbReference>
<accession>V9H149</accession>